<evidence type="ECO:0000313" key="2">
    <source>
        <dbReference type="EMBL" id="KAK1344846.1"/>
    </source>
</evidence>
<protein>
    <recommendedName>
        <fullName evidence="1">Nucleolar protein 11 N-terminal domain-containing protein</fullName>
    </recommendedName>
</protein>
<sequence length="112" mass="12630">MLSAIPLDVGPDGLLGVEQSNKTAVFSKRQQQDSHPLWEYTAVQDNKVLRLWNNEDENLDKVFKATLSAEVQRHIQHEGWTLGAIQGRGRVGLEASLAEPRQKTETVILRKQ</sequence>
<dbReference type="GO" id="GO:0005634">
    <property type="term" value="C:nucleus"/>
    <property type="evidence" value="ECO:0007669"/>
    <property type="project" value="InterPro"/>
</dbReference>
<accession>A0AA40I8H5</accession>
<dbReference type="EMBL" id="JAULJE010000003">
    <property type="protein sequence ID" value="KAK1344846.1"/>
    <property type="molecule type" value="Genomic_DNA"/>
</dbReference>
<dbReference type="Pfam" id="PF08168">
    <property type="entry name" value="NOL11_N"/>
    <property type="match status" value="1"/>
</dbReference>
<organism evidence="2 3">
    <name type="scientific">Cnephaeus nilssonii</name>
    <name type="common">Northern bat</name>
    <name type="synonym">Eptesicus nilssonii</name>
    <dbReference type="NCBI Taxonomy" id="3371016"/>
    <lineage>
        <taxon>Eukaryota</taxon>
        <taxon>Metazoa</taxon>
        <taxon>Chordata</taxon>
        <taxon>Craniata</taxon>
        <taxon>Vertebrata</taxon>
        <taxon>Euteleostomi</taxon>
        <taxon>Mammalia</taxon>
        <taxon>Eutheria</taxon>
        <taxon>Laurasiatheria</taxon>
        <taxon>Chiroptera</taxon>
        <taxon>Yangochiroptera</taxon>
        <taxon>Vespertilionidae</taxon>
        <taxon>Cnephaeus</taxon>
    </lineage>
</organism>
<dbReference type="AlphaFoldDB" id="A0AA40I8H5"/>
<proteinExistence type="predicted"/>
<comment type="caution">
    <text evidence="2">The sequence shown here is derived from an EMBL/GenBank/DDBJ whole genome shotgun (WGS) entry which is preliminary data.</text>
</comment>
<dbReference type="Proteomes" id="UP001177744">
    <property type="component" value="Unassembled WGS sequence"/>
</dbReference>
<reference evidence="2" key="1">
    <citation type="submission" date="2023-06" db="EMBL/GenBank/DDBJ databases">
        <title>Reference genome for the Northern bat (Eptesicus nilssonii), a most northern bat species.</title>
        <authorList>
            <person name="Laine V.N."/>
            <person name="Pulliainen A.T."/>
            <person name="Lilley T.M."/>
        </authorList>
    </citation>
    <scope>NUCLEOTIDE SEQUENCE</scope>
    <source>
        <strain evidence="2">BLF_Eptnil</strain>
        <tissue evidence="2">Kidney</tissue>
    </source>
</reference>
<evidence type="ECO:0000313" key="3">
    <source>
        <dbReference type="Proteomes" id="UP001177744"/>
    </source>
</evidence>
<gene>
    <name evidence="2" type="ORF">QTO34_013550</name>
</gene>
<name>A0AA40I8H5_CNENI</name>
<keyword evidence="3" id="KW-1185">Reference proteome</keyword>
<evidence type="ECO:0000259" key="1">
    <source>
        <dbReference type="Pfam" id="PF08168"/>
    </source>
</evidence>
<feature type="domain" description="Nucleolar protein 11 N-terminal" evidence="1">
    <location>
        <begin position="39"/>
        <end position="109"/>
    </location>
</feature>
<dbReference type="InterPro" id="IPR012584">
    <property type="entry name" value="NOL11_N"/>
</dbReference>